<dbReference type="GO" id="GO:0009847">
    <property type="term" value="P:spore germination"/>
    <property type="evidence" value="ECO:0007669"/>
    <property type="project" value="UniProtKB-UniRule"/>
</dbReference>
<dbReference type="InterPro" id="IPR050768">
    <property type="entry name" value="UPF0353/GerABKA_families"/>
</dbReference>
<proteinExistence type="inferred from homology"/>
<protein>
    <submittedName>
        <fullName evidence="6">Spore germination protein</fullName>
    </submittedName>
</protein>
<dbReference type="EMBL" id="JANCLT010000001">
    <property type="protein sequence ID" value="MCP8967248.1"/>
    <property type="molecule type" value="Genomic_DNA"/>
</dbReference>
<feature type="transmembrane region" description="Helical" evidence="5">
    <location>
        <begin position="230"/>
        <end position="251"/>
    </location>
</feature>
<dbReference type="PIRSF" id="PIRSF005690">
    <property type="entry name" value="GerBA"/>
    <property type="match status" value="1"/>
</dbReference>
<comment type="similarity">
    <text evidence="2 4">Belongs to the GerABKA family.</text>
</comment>
<gene>
    <name evidence="6" type="ORF">NK662_01675</name>
</gene>
<dbReference type="PANTHER" id="PTHR22550:SF5">
    <property type="entry name" value="LEUCINE ZIPPER PROTEIN 4"/>
    <property type="match status" value="1"/>
</dbReference>
<organism evidence="6 7">
    <name type="scientific">Ectobacillus ponti</name>
    <dbReference type="NCBI Taxonomy" id="2961894"/>
    <lineage>
        <taxon>Bacteria</taxon>
        <taxon>Bacillati</taxon>
        <taxon>Bacillota</taxon>
        <taxon>Bacilli</taxon>
        <taxon>Bacillales</taxon>
        <taxon>Bacillaceae</taxon>
        <taxon>Ectobacillus</taxon>
    </lineage>
</organism>
<evidence type="ECO:0000256" key="4">
    <source>
        <dbReference type="PIRNR" id="PIRNR005690"/>
    </source>
</evidence>
<dbReference type="PANTHER" id="PTHR22550">
    <property type="entry name" value="SPORE GERMINATION PROTEIN"/>
    <property type="match status" value="1"/>
</dbReference>
<keyword evidence="7" id="KW-1185">Reference proteome</keyword>
<dbReference type="AlphaFoldDB" id="A0AA41X4X2"/>
<evidence type="ECO:0000313" key="7">
    <source>
        <dbReference type="Proteomes" id="UP001156102"/>
    </source>
</evidence>
<dbReference type="InterPro" id="IPR004995">
    <property type="entry name" value="Spore_Ger"/>
</dbReference>
<keyword evidence="5" id="KW-0812">Transmembrane</keyword>
<comment type="subcellular location">
    <subcellularLocation>
        <location evidence="4">Cell membrane</location>
    </subcellularLocation>
    <subcellularLocation>
        <location evidence="1">Membrane</location>
        <topology evidence="1">Multi-pass membrane protein</topology>
    </subcellularLocation>
</comment>
<evidence type="ECO:0000256" key="5">
    <source>
        <dbReference type="SAM" id="Phobius"/>
    </source>
</evidence>
<dbReference type="RefSeq" id="WP_254756704.1">
    <property type="nucleotide sequence ID" value="NZ_JANCLT010000001.1"/>
</dbReference>
<keyword evidence="3 4" id="KW-0472">Membrane</keyword>
<evidence type="ECO:0000256" key="2">
    <source>
        <dbReference type="ARBA" id="ARBA00005278"/>
    </source>
</evidence>
<dbReference type="Proteomes" id="UP001156102">
    <property type="component" value="Unassembled WGS sequence"/>
</dbReference>
<evidence type="ECO:0000313" key="6">
    <source>
        <dbReference type="EMBL" id="MCP8967248.1"/>
    </source>
</evidence>
<keyword evidence="5" id="KW-1133">Transmembrane helix</keyword>
<feature type="transmembrane region" description="Helical" evidence="5">
    <location>
        <begin position="365"/>
        <end position="382"/>
    </location>
</feature>
<feature type="transmembrane region" description="Helical" evidence="5">
    <location>
        <begin position="272"/>
        <end position="291"/>
    </location>
</feature>
<dbReference type="GO" id="GO:0005886">
    <property type="term" value="C:plasma membrane"/>
    <property type="evidence" value="ECO:0007669"/>
    <property type="project" value="UniProtKB-SubCell"/>
</dbReference>
<accession>A0AA41X4X2</accession>
<evidence type="ECO:0000256" key="3">
    <source>
        <dbReference type="ARBA" id="ARBA00023136"/>
    </source>
</evidence>
<name>A0AA41X4X2_9BACI</name>
<feature type="transmembrane region" description="Helical" evidence="5">
    <location>
        <begin position="394"/>
        <end position="419"/>
    </location>
</feature>
<reference evidence="6" key="1">
    <citation type="submission" date="2022-07" db="EMBL/GenBank/DDBJ databases">
        <authorList>
            <person name="Li W.-J."/>
            <person name="Deng Q.-Q."/>
        </authorList>
    </citation>
    <scope>NUCLEOTIDE SEQUENCE</scope>
    <source>
        <strain evidence="6">SYSU M60031</strain>
    </source>
</reference>
<comment type="caution">
    <text evidence="6">The sequence shown here is derived from an EMBL/GenBank/DDBJ whole genome shotgun (WGS) entry which is preliminary data.</text>
</comment>
<dbReference type="Pfam" id="PF03323">
    <property type="entry name" value="GerA"/>
    <property type="match status" value="1"/>
</dbReference>
<evidence type="ECO:0000256" key="1">
    <source>
        <dbReference type="ARBA" id="ARBA00004141"/>
    </source>
</evidence>
<sequence>MDTREYIKLVKDKLLAKLQPLNDYQVQQLSAHGRSADLIYVSSICDLQKLETAIIQPFRQIGDSKAFLEALHSSPQITPYQDVADALQQMLSGSAVLLLEEAIYMVAAQKELDVGLNETTVETTLQGPQYGLSENLATSLQVIRSRYQAASLHLDQYVIGRLSRTQVAVMYDTELVDQQALQLEELKLDMLQAVGQLENALTKQKRVLIPRMLITQRQDRAAFALSKGQIVILLDGTSFVLIAPCTFLEFFQSMDDLYLHFWISRSLLLLRYIGLLTSLTLPALYTALTSYNPEIFRVQFALTIAGSRAAVPYPSYLEVSFMLLMMELITESSIRLPKAIGPTATTVGGLILGQAAAAAGLVSNIMIIIVAAVALANFVIPINSMSFAVRIIKYLLLIAGSMYGLIGIIGGLVLAIFVLTDIRSYGKPYLQLFSNTAAQKRDVQIPRK</sequence>